<dbReference type="InterPro" id="IPR052948">
    <property type="entry name" value="Low_temp-induced_all0457"/>
</dbReference>
<dbReference type="Proteomes" id="UP000053326">
    <property type="component" value="Unassembled WGS sequence"/>
</dbReference>
<dbReference type="AlphaFoldDB" id="A0A101FGX2"/>
<dbReference type="PANTHER" id="PTHR36109">
    <property type="entry name" value="MEMBRANE PROTEIN-RELATED"/>
    <property type="match status" value="1"/>
</dbReference>
<dbReference type="OMA" id="FDNQDTA"/>
<organism evidence="1 2">
    <name type="scientific">Thermacetogenium phaeum</name>
    <dbReference type="NCBI Taxonomy" id="85874"/>
    <lineage>
        <taxon>Bacteria</taxon>
        <taxon>Bacillati</taxon>
        <taxon>Bacillota</taxon>
        <taxon>Clostridia</taxon>
        <taxon>Thermoanaerobacterales</taxon>
        <taxon>Thermoanaerobacteraceae</taxon>
        <taxon>Thermacetogenium</taxon>
    </lineage>
</organism>
<gene>
    <name evidence="1" type="ORF">XD66_0492</name>
</gene>
<dbReference type="EMBL" id="LGFO01000040">
    <property type="protein sequence ID" value="KUK36796.1"/>
    <property type="molecule type" value="Genomic_DNA"/>
</dbReference>
<dbReference type="PANTHER" id="PTHR36109:SF2">
    <property type="entry name" value="MEMBRANE PROTEIN"/>
    <property type="match status" value="1"/>
</dbReference>
<name>A0A101FGX2_9THEO</name>
<proteinExistence type="predicted"/>
<dbReference type="PATRIC" id="fig|85874.4.peg.1640"/>
<protein>
    <submittedName>
        <fullName evidence="1">Putative membrane protein</fullName>
    </submittedName>
</protein>
<reference evidence="2" key="1">
    <citation type="journal article" date="2015" name="MBio">
        <title>Genome-Resolved Metagenomic Analysis Reveals Roles for Candidate Phyla and Other Microbial Community Members in Biogeochemical Transformations in Oil Reservoirs.</title>
        <authorList>
            <person name="Hu P."/>
            <person name="Tom L."/>
            <person name="Singh A."/>
            <person name="Thomas B.C."/>
            <person name="Baker B.J."/>
            <person name="Piceno Y.M."/>
            <person name="Andersen G.L."/>
            <person name="Banfield J.F."/>
        </authorList>
    </citation>
    <scope>NUCLEOTIDE SEQUENCE [LARGE SCALE GENOMIC DNA]</scope>
</reference>
<comment type="caution">
    <text evidence="1">The sequence shown here is derived from an EMBL/GenBank/DDBJ whole genome shotgun (WGS) entry which is preliminary data.</text>
</comment>
<evidence type="ECO:0000313" key="2">
    <source>
        <dbReference type="Proteomes" id="UP000053326"/>
    </source>
</evidence>
<evidence type="ECO:0000313" key="1">
    <source>
        <dbReference type="EMBL" id="KUK36796.1"/>
    </source>
</evidence>
<accession>A0A101FGX2</accession>
<sequence>MGSVVLGVFDTREQAEQAASRLRDQGFHKDISIVAKEEKAERQEEGELRMGGDDTAVEGITTGGVLGGIAGLAAGAGALVIPGIGPLVALGPIAGLLSGAATGGLAGGLLDWGIPEEEGKHYEEDVRQGKILLSVQGSGPRLDEAANILRQSGAHDVKVF</sequence>